<comment type="similarity">
    <text evidence="1">Belongs to the UPF0065 (bug) family.</text>
</comment>
<accession>A0A3A1WJ98</accession>
<keyword evidence="4" id="KW-1185">Reference proteome</keyword>
<protein>
    <submittedName>
        <fullName evidence="3">Tripartite tricarboxylate transporter substrate binding protein</fullName>
    </submittedName>
</protein>
<reference evidence="4" key="1">
    <citation type="submission" date="2018-09" db="EMBL/GenBank/DDBJ databases">
        <authorList>
            <person name="Tuo L."/>
        </authorList>
    </citation>
    <scope>NUCLEOTIDE SEQUENCE [LARGE SCALE GENOMIC DNA]</scope>
    <source>
        <strain evidence="4">M2BS4Y-1</strain>
    </source>
</reference>
<dbReference type="SUPFAM" id="SSF53850">
    <property type="entry name" value="Periplasmic binding protein-like II"/>
    <property type="match status" value="1"/>
</dbReference>
<dbReference type="AlphaFoldDB" id="A0A3A1WJ98"/>
<gene>
    <name evidence="3" type="ORF">D3218_14805</name>
</gene>
<dbReference type="PANTHER" id="PTHR42928">
    <property type="entry name" value="TRICARBOXYLATE-BINDING PROTEIN"/>
    <property type="match status" value="1"/>
</dbReference>
<comment type="caution">
    <text evidence="3">The sequence shown here is derived from an EMBL/GenBank/DDBJ whole genome shotgun (WGS) entry which is preliminary data.</text>
</comment>
<evidence type="ECO:0000313" key="4">
    <source>
        <dbReference type="Proteomes" id="UP000265750"/>
    </source>
</evidence>
<dbReference type="EMBL" id="QYRN01000007">
    <property type="protein sequence ID" value="RIX99753.1"/>
    <property type="molecule type" value="Genomic_DNA"/>
</dbReference>
<proteinExistence type="inferred from homology"/>
<dbReference type="InterPro" id="IPR042100">
    <property type="entry name" value="Bug_dom1"/>
</dbReference>
<dbReference type="PIRSF" id="PIRSF017082">
    <property type="entry name" value="YflP"/>
    <property type="match status" value="1"/>
</dbReference>
<evidence type="ECO:0000256" key="2">
    <source>
        <dbReference type="SAM" id="SignalP"/>
    </source>
</evidence>
<dbReference type="CDD" id="cd07012">
    <property type="entry name" value="PBP2_Bug_TTT"/>
    <property type="match status" value="1"/>
</dbReference>
<dbReference type="Gene3D" id="3.40.190.150">
    <property type="entry name" value="Bordetella uptake gene, domain 1"/>
    <property type="match status" value="1"/>
</dbReference>
<dbReference type="OrthoDB" id="7250490at2"/>
<dbReference type="Pfam" id="PF03401">
    <property type="entry name" value="TctC"/>
    <property type="match status" value="1"/>
</dbReference>
<evidence type="ECO:0000313" key="3">
    <source>
        <dbReference type="EMBL" id="RIX99753.1"/>
    </source>
</evidence>
<keyword evidence="2" id="KW-0732">Signal</keyword>
<feature type="chain" id="PRO_5017297103" evidence="2">
    <location>
        <begin position="24"/>
        <end position="322"/>
    </location>
</feature>
<dbReference type="PANTHER" id="PTHR42928:SF5">
    <property type="entry name" value="BLR1237 PROTEIN"/>
    <property type="match status" value="1"/>
</dbReference>
<dbReference type="RefSeq" id="WP_119540884.1">
    <property type="nucleotide sequence ID" value="NZ_QYRN01000007.1"/>
</dbReference>
<dbReference type="Proteomes" id="UP000265750">
    <property type="component" value="Unassembled WGS sequence"/>
</dbReference>
<sequence length="322" mass="34189">MTYLKRTALALAASLFAATGALAQPYPDKPLTLVVPFPPGGSSDIVGRSVSEKLALDLGQTVVVENKAGASGAIGAAQTARSKPDGYTFMVGSIGVLAINPWLFKNLAYDPAEDFDLLTLAVRYPNVLVAHPSFPADTAEELIAYMKEHTKKTIFASNAGASDHLTTHLFWQKTGTQGIDVTYKGSGPAITDLLGGHAQVSFRNLGEVYSQIKQGQLKLLATTSEQRLPQFPDVPTLTEIGVADGVVYSWQGFAAPKGLPAEVKARLASGLVKALNDPGVTKRLNDIGLEVVAGTPDEFDALQAQELERWKAVVESGNIKTN</sequence>
<feature type="signal peptide" evidence="2">
    <location>
        <begin position="1"/>
        <end position="23"/>
    </location>
</feature>
<name>A0A3A1WJ98_9HYPH</name>
<dbReference type="Gene3D" id="3.40.190.10">
    <property type="entry name" value="Periplasmic binding protein-like II"/>
    <property type="match status" value="1"/>
</dbReference>
<evidence type="ECO:0000256" key="1">
    <source>
        <dbReference type="ARBA" id="ARBA00006987"/>
    </source>
</evidence>
<organism evidence="3 4">
    <name type="scientific">Aureimonas flava</name>
    <dbReference type="NCBI Taxonomy" id="2320271"/>
    <lineage>
        <taxon>Bacteria</taxon>
        <taxon>Pseudomonadati</taxon>
        <taxon>Pseudomonadota</taxon>
        <taxon>Alphaproteobacteria</taxon>
        <taxon>Hyphomicrobiales</taxon>
        <taxon>Aurantimonadaceae</taxon>
        <taxon>Aureimonas</taxon>
    </lineage>
</organism>
<dbReference type="InterPro" id="IPR005064">
    <property type="entry name" value="BUG"/>
</dbReference>